<dbReference type="Pfam" id="PF18476">
    <property type="entry name" value="PIN_8"/>
    <property type="match status" value="1"/>
</dbReference>
<dbReference type="AlphaFoldDB" id="A0A4R5AY88"/>
<organism evidence="2 3">
    <name type="scientific">Flavobacterium caseinilyticum</name>
    <dbReference type="NCBI Taxonomy" id="2541732"/>
    <lineage>
        <taxon>Bacteria</taxon>
        <taxon>Pseudomonadati</taxon>
        <taxon>Bacteroidota</taxon>
        <taxon>Flavobacteriia</taxon>
        <taxon>Flavobacteriales</taxon>
        <taxon>Flavobacteriaceae</taxon>
        <taxon>Flavobacterium</taxon>
    </lineage>
</organism>
<name>A0A4R5AY88_9FLAO</name>
<keyword evidence="3" id="KW-1185">Reference proteome</keyword>
<dbReference type="RefSeq" id="WP_131910041.1">
    <property type="nucleotide sequence ID" value="NZ_SMFM01000005.1"/>
</dbReference>
<dbReference type="EMBL" id="SMFM01000005">
    <property type="protein sequence ID" value="TDD75632.1"/>
    <property type="molecule type" value="Genomic_DNA"/>
</dbReference>
<feature type="domain" description="PIN like" evidence="1">
    <location>
        <begin position="5"/>
        <end position="175"/>
    </location>
</feature>
<accession>A0A4R5AY88</accession>
<protein>
    <recommendedName>
        <fullName evidence="1">PIN like domain-containing protein</fullName>
    </recommendedName>
</protein>
<dbReference type="Proteomes" id="UP000295278">
    <property type="component" value="Unassembled WGS sequence"/>
</dbReference>
<evidence type="ECO:0000259" key="1">
    <source>
        <dbReference type="Pfam" id="PF18476"/>
    </source>
</evidence>
<proteinExistence type="predicted"/>
<dbReference type="OrthoDB" id="569642at2"/>
<dbReference type="InterPro" id="IPR041578">
    <property type="entry name" value="PIN_8"/>
</dbReference>
<sequence length="322" mass="36370">MNILYIDANIYLGFYNSNRPEYKKLLGSVIELADKIFFTQQLAFEIDRNKLNIFRLSIDNYIKQVSLTATILPEHLDEDGSPKFTDWNKARKELEKQISDSNKELSPILNDVLNDIAISQDKVSKELSAIYATAQSPSGKDLENARLRKEIGNPPGKRADPLGDQLSWEQLLTIVPDISQLWIVSTDRDYFTEHKKTLYLNPVLYQDLVRQNPRIIIKTFNILSEALRDFNNEVKIASIPSKEELDLISETEAQDLTGLTGSTASFMYSGSFAPSKPNICPKCAMANSFLEGAYLRSQYGGLTLQYICKNCGFHADTGDSFD</sequence>
<evidence type="ECO:0000313" key="2">
    <source>
        <dbReference type="EMBL" id="TDD75632.1"/>
    </source>
</evidence>
<comment type="caution">
    <text evidence="2">The sequence shown here is derived from an EMBL/GenBank/DDBJ whole genome shotgun (WGS) entry which is preliminary data.</text>
</comment>
<gene>
    <name evidence="2" type="ORF">E0F89_12145</name>
</gene>
<reference evidence="2 3" key="1">
    <citation type="submission" date="2019-03" db="EMBL/GenBank/DDBJ databases">
        <title>Flavobacterium AT-3-2 sp. nov., isolated from arctic soil.</title>
        <authorList>
            <person name="Chaudhary D.K."/>
        </authorList>
    </citation>
    <scope>NUCLEOTIDE SEQUENCE [LARGE SCALE GENOMIC DNA]</scope>
    <source>
        <strain evidence="2 3">AT-3-2</strain>
    </source>
</reference>
<evidence type="ECO:0000313" key="3">
    <source>
        <dbReference type="Proteomes" id="UP000295278"/>
    </source>
</evidence>